<dbReference type="InterPro" id="IPR016181">
    <property type="entry name" value="Acyl_CoA_acyltransferase"/>
</dbReference>
<dbReference type="Pfam" id="PF00583">
    <property type="entry name" value="Acetyltransf_1"/>
    <property type="match status" value="1"/>
</dbReference>
<gene>
    <name evidence="4" type="ORF">D0436_01135</name>
</gene>
<proteinExistence type="predicted"/>
<organism evidence="4 5">
    <name type="scientific">Shewanella decolorationis</name>
    <dbReference type="NCBI Taxonomy" id="256839"/>
    <lineage>
        <taxon>Bacteria</taxon>
        <taxon>Pseudomonadati</taxon>
        <taxon>Pseudomonadota</taxon>
        <taxon>Gammaproteobacteria</taxon>
        <taxon>Alteromonadales</taxon>
        <taxon>Shewanellaceae</taxon>
        <taxon>Shewanella</taxon>
    </lineage>
</organism>
<evidence type="ECO:0000256" key="1">
    <source>
        <dbReference type="ARBA" id="ARBA00022679"/>
    </source>
</evidence>
<dbReference type="AlphaFoldDB" id="A0A5B8QRY6"/>
<evidence type="ECO:0000313" key="4">
    <source>
        <dbReference type="EMBL" id="QDZ89173.1"/>
    </source>
</evidence>
<dbReference type="Gene3D" id="3.40.630.30">
    <property type="match status" value="1"/>
</dbReference>
<dbReference type="GO" id="GO:0016747">
    <property type="term" value="F:acyltransferase activity, transferring groups other than amino-acyl groups"/>
    <property type="evidence" value="ECO:0007669"/>
    <property type="project" value="InterPro"/>
</dbReference>
<dbReference type="CDD" id="cd04301">
    <property type="entry name" value="NAT_SF"/>
    <property type="match status" value="1"/>
</dbReference>
<dbReference type="PROSITE" id="PS51186">
    <property type="entry name" value="GNAT"/>
    <property type="match status" value="1"/>
</dbReference>
<dbReference type="Proteomes" id="UP000321124">
    <property type="component" value="Chromosome"/>
</dbReference>
<reference evidence="4 5" key="1">
    <citation type="journal article" date="2019" name="Ecotoxicol. Environ. Saf.">
        <title>Microbial characterization of heavy metal resistant bacterial strains isolated from an electroplating wastewater treatment plant.</title>
        <authorList>
            <person name="Cai X."/>
            <person name="Zheng X."/>
            <person name="Zhang D."/>
            <person name="Iqbal W."/>
            <person name="Liu C."/>
            <person name="Yang B."/>
            <person name="Zhao X."/>
            <person name="Lu X."/>
            <person name="Mao Y."/>
        </authorList>
    </citation>
    <scope>NUCLEOTIDE SEQUENCE [LARGE SCALE GENOMIC DNA]</scope>
    <source>
        <strain evidence="4 5">Ni1-3</strain>
    </source>
</reference>
<dbReference type="PANTHER" id="PTHR43420:SF47">
    <property type="entry name" value="N-ACETYLTRANSFERASE DOMAIN-CONTAINING PROTEIN"/>
    <property type="match status" value="1"/>
</dbReference>
<evidence type="ECO:0000313" key="5">
    <source>
        <dbReference type="Proteomes" id="UP000321124"/>
    </source>
</evidence>
<keyword evidence="1 4" id="KW-0808">Transferase</keyword>
<dbReference type="RefSeq" id="WP_208661093.1">
    <property type="nucleotide sequence ID" value="NZ_CP031775.2"/>
</dbReference>
<dbReference type="KEGG" id="sdeo:D0436_01135"/>
<dbReference type="SUPFAM" id="SSF55729">
    <property type="entry name" value="Acyl-CoA N-acyltransferases (Nat)"/>
    <property type="match status" value="1"/>
</dbReference>
<keyword evidence="2" id="KW-0012">Acyltransferase</keyword>
<dbReference type="InterPro" id="IPR000182">
    <property type="entry name" value="GNAT_dom"/>
</dbReference>
<protein>
    <submittedName>
        <fullName evidence="4">GNAT family N-acetyltransferase</fullName>
    </submittedName>
</protein>
<evidence type="ECO:0000256" key="2">
    <source>
        <dbReference type="ARBA" id="ARBA00023315"/>
    </source>
</evidence>
<feature type="domain" description="N-acetyltransferase" evidence="3">
    <location>
        <begin position="12"/>
        <end position="162"/>
    </location>
</feature>
<dbReference type="PANTHER" id="PTHR43420">
    <property type="entry name" value="ACETYLTRANSFERASE"/>
    <property type="match status" value="1"/>
</dbReference>
<accession>A0A5B8QRY6</accession>
<dbReference type="EMBL" id="CP031775">
    <property type="protein sequence ID" value="QDZ89173.1"/>
    <property type="molecule type" value="Genomic_DNA"/>
</dbReference>
<evidence type="ECO:0000259" key="3">
    <source>
        <dbReference type="PROSITE" id="PS51186"/>
    </source>
</evidence>
<sequence>MMLAKLNPLTGLSIKPANASDNGFLAELFYSTKTFFYELGLPLDVAQSMLEQQYRLQQVSYREQYPNAITYILFYQQQAVGKLMLDTNKHRVHLVDFIIAPSMRGRGLGSAVLEAVKLEARQRQLPVHLSVESENTQAKSLYLRHGFQFQSRSDTYESMRWP</sequence>
<dbReference type="InterPro" id="IPR050680">
    <property type="entry name" value="YpeA/RimI_acetyltransf"/>
</dbReference>
<name>A0A5B8QRY6_9GAMM</name>